<evidence type="ECO:0000256" key="1">
    <source>
        <dbReference type="ARBA" id="ARBA00010699"/>
    </source>
</evidence>
<dbReference type="NCBIfam" id="TIGR00460">
    <property type="entry name" value="fmt"/>
    <property type="match status" value="1"/>
</dbReference>
<dbReference type="PANTHER" id="PTHR11138:SF5">
    <property type="entry name" value="METHIONYL-TRNA FORMYLTRANSFERASE, MITOCHONDRIAL"/>
    <property type="match status" value="1"/>
</dbReference>
<evidence type="ECO:0000313" key="9">
    <source>
        <dbReference type="Proteomes" id="UP001228690"/>
    </source>
</evidence>
<name>A0ABY8MJH0_9SPIO</name>
<feature type="compositionally biased region" description="Basic and acidic residues" evidence="5">
    <location>
        <begin position="342"/>
        <end position="351"/>
    </location>
</feature>
<reference evidence="8 9" key="1">
    <citation type="submission" date="2023-04" db="EMBL/GenBank/DDBJ databases">
        <title>Spirochaete genome identified in red abalone sample constitutes a novel genus.</title>
        <authorList>
            <person name="Sharma S.P."/>
            <person name="Purcell C.M."/>
            <person name="Hyde J.R."/>
            <person name="Severin A.J."/>
        </authorList>
    </citation>
    <scope>NUCLEOTIDE SEQUENCE [LARGE SCALE GENOMIC DNA]</scope>
    <source>
        <strain evidence="8 9">SP-2023</strain>
    </source>
</reference>
<dbReference type="InterPro" id="IPR005794">
    <property type="entry name" value="Fmt"/>
</dbReference>
<dbReference type="Pfam" id="PF00551">
    <property type="entry name" value="Formyl_trans_N"/>
    <property type="match status" value="1"/>
</dbReference>
<dbReference type="InterPro" id="IPR041711">
    <property type="entry name" value="Met-tRNA-FMT_N"/>
</dbReference>
<accession>A0ABY8MJH0</accession>
<feature type="compositionally biased region" description="Polar residues" evidence="5">
    <location>
        <begin position="328"/>
        <end position="341"/>
    </location>
</feature>
<evidence type="ECO:0000256" key="4">
    <source>
        <dbReference type="ARBA" id="ARBA00022917"/>
    </source>
</evidence>
<dbReference type="GO" id="GO:0004479">
    <property type="term" value="F:methionyl-tRNA formyltransferase activity"/>
    <property type="evidence" value="ECO:0007669"/>
    <property type="project" value="UniProtKB-EC"/>
</dbReference>
<gene>
    <name evidence="8" type="primary">fmt</name>
    <name evidence="8" type="ORF">P0082_04730</name>
</gene>
<keyword evidence="9" id="KW-1185">Reference proteome</keyword>
<evidence type="ECO:0000256" key="5">
    <source>
        <dbReference type="SAM" id="MobiDB-lite"/>
    </source>
</evidence>
<dbReference type="Pfam" id="PF02911">
    <property type="entry name" value="Formyl_trans_C"/>
    <property type="match status" value="1"/>
</dbReference>
<dbReference type="CDD" id="cd08704">
    <property type="entry name" value="Met_tRNA_FMT_C"/>
    <property type="match status" value="1"/>
</dbReference>
<proteinExistence type="inferred from homology"/>
<dbReference type="EMBL" id="CP123443">
    <property type="protein sequence ID" value="WGK70169.1"/>
    <property type="molecule type" value="Genomic_DNA"/>
</dbReference>
<dbReference type="InterPro" id="IPR044135">
    <property type="entry name" value="Met-tRNA-FMT_C"/>
</dbReference>
<dbReference type="InterPro" id="IPR011034">
    <property type="entry name" value="Formyl_transferase-like_C_sf"/>
</dbReference>
<dbReference type="EC" id="2.1.2.9" evidence="2"/>
<dbReference type="SUPFAM" id="SSF53328">
    <property type="entry name" value="Formyltransferase"/>
    <property type="match status" value="1"/>
</dbReference>
<dbReference type="Proteomes" id="UP001228690">
    <property type="component" value="Chromosome"/>
</dbReference>
<comment type="similarity">
    <text evidence="1">Belongs to the Fmt family.</text>
</comment>
<dbReference type="SUPFAM" id="SSF50486">
    <property type="entry name" value="FMT C-terminal domain-like"/>
    <property type="match status" value="1"/>
</dbReference>
<dbReference type="PANTHER" id="PTHR11138">
    <property type="entry name" value="METHIONYL-TRNA FORMYLTRANSFERASE"/>
    <property type="match status" value="1"/>
</dbReference>
<organism evidence="8 9">
    <name type="scientific">Candidatus Haliotispira prima</name>
    <dbReference type="NCBI Taxonomy" id="3034016"/>
    <lineage>
        <taxon>Bacteria</taxon>
        <taxon>Pseudomonadati</taxon>
        <taxon>Spirochaetota</taxon>
        <taxon>Spirochaetia</taxon>
        <taxon>Spirochaetales</taxon>
        <taxon>Spirochaetaceae</taxon>
        <taxon>Candidatus Haliotispira</taxon>
    </lineage>
</organism>
<keyword evidence="3 8" id="KW-0808">Transferase</keyword>
<sequence length="379" mass="42301">MLKVIFAATPPLACPGLDALHQLDRQGHIQLCAVLTQADRPAGRKRLLQPSAIKARALELDIQARHILGPEKLDAALCRQVEELEPDLLVVFAYGKIFRPNFLSIFPLGGINLHPSTLPQWRGPSPIEAQLLSGTEQLGLSLQRIAAEMDAGDILEQQLHPLPLAADYFTAAELVSQQGAHLLRTVCEQIARSGSDYLQSARPQQHDQATYCRLIQKEDGRIDWQNSALQISRQCRAYAAWPKAHTWLPWQTETGSEEQQINILQAEEWQPSEPEREALSRYTERKPASPGDLLALHPQAGLLIVCGQGQNQGQSILAVKRLQRQSRNASSAKEFANQLQSRPEKCNDKTRPNLPKWGRPESPDIPTDISRHRFSNIPS</sequence>
<feature type="region of interest" description="Disordered" evidence="5">
    <location>
        <begin position="328"/>
        <end position="379"/>
    </location>
</feature>
<evidence type="ECO:0000259" key="7">
    <source>
        <dbReference type="Pfam" id="PF02911"/>
    </source>
</evidence>
<keyword evidence="4" id="KW-0648">Protein biosynthesis</keyword>
<dbReference type="Gene3D" id="3.40.50.12230">
    <property type="match status" value="1"/>
</dbReference>
<evidence type="ECO:0000256" key="3">
    <source>
        <dbReference type="ARBA" id="ARBA00022679"/>
    </source>
</evidence>
<evidence type="ECO:0000313" key="8">
    <source>
        <dbReference type="EMBL" id="WGK70169.1"/>
    </source>
</evidence>
<dbReference type="InterPro" id="IPR005793">
    <property type="entry name" value="Formyl_trans_C"/>
</dbReference>
<evidence type="ECO:0000256" key="2">
    <source>
        <dbReference type="ARBA" id="ARBA00012261"/>
    </source>
</evidence>
<feature type="domain" description="Formyl transferase N-terminal" evidence="6">
    <location>
        <begin position="18"/>
        <end position="159"/>
    </location>
</feature>
<dbReference type="InterPro" id="IPR002376">
    <property type="entry name" value="Formyl_transf_N"/>
</dbReference>
<protein>
    <recommendedName>
        <fullName evidence="2">methionyl-tRNA formyltransferase</fullName>
        <ecNumber evidence="2">2.1.2.9</ecNumber>
    </recommendedName>
</protein>
<evidence type="ECO:0000259" key="6">
    <source>
        <dbReference type="Pfam" id="PF00551"/>
    </source>
</evidence>
<feature type="domain" description="Formyl transferase C-terminal" evidence="7">
    <location>
        <begin position="215"/>
        <end position="338"/>
    </location>
</feature>
<dbReference type="CDD" id="cd08646">
    <property type="entry name" value="FMT_core_Met-tRNA-FMT_N"/>
    <property type="match status" value="1"/>
</dbReference>
<dbReference type="RefSeq" id="WP_326928376.1">
    <property type="nucleotide sequence ID" value="NZ_CP123443.1"/>
</dbReference>
<dbReference type="InterPro" id="IPR036477">
    <property type="entry name" value="Formyl_transf_N_sf"/>
</dbReference>